<dbReference type="EMBL" id="FO082275">
    <property type="protein sequence ID" value="CCO15999.1"/>
    <property type="molecule type" value="Genomic_DNA"/>
</dbReference>
<dbReference type="InterPro" id="IPR023214">
    <property type="entry name" value="HAD_sf"/>
</dbReference>
<proteinExistence type="predicted"/>
<comment type="pathway">
    <text evidence="2">Amino-acid biosynthesis; L-serine biosynthesis; L-serine from 3-phospho-D-glycerate: step 3/3.</text>
</comment>
<evidence type="ECO:0000256" key="4">
    <source>
        <dbReference type="ARBA" id="ARBA00022605"/>
    </source>
</evidence>
<name>K8EDE8_9CHLO</name>
<dbReference type="eggNOG" id="KOG1615">
    <property type="taxonomic scope" value="Eukaryota"/>
</dbReference>
<organism evidence="9 10">
    <name type="scientific">Bathycoccus prasinos</name>
    <dbReference type="NCBI Taxonomy" id="41875"/>
    <lineage>
        <taxon>Eukaryota</taxon>
        <taxon>Viridiplantae</taxon>
        <taxon>Chlorophyta</taxon>
        <taxon>Mamiellophyceae</taxon>
        <taxon>Mamiellales</taxon>
        <taxon>Bathycoccaceae</taxon>
        <taxon>Bathycoccus</taxon>
    </lineage>
</organism>
<dbReference type="STRING" id="41875.K8EDE8"/>
<dbReference type="PANTHER" id="PTHR43344:SF2">
    <property type="entry name" value="PHOSPHOSERINE PHOSPHATASE"/>
    <property type="match status" value="1"/>
</dbReference>
<reference evidence="9 10" key="1">
    <citation type="submission" date="2011-10" db="EMBL/GenBank/DDBJ databases">
        <authorList>
            <person name="Genoscope - CEA"/>
        </authorList>
    </citation>
    <scope>NUCLEOTIDE SEQUENCE [LARGE SCALE GENOMIC DNA]</scope>
    <source>
        <strain evidence="9 10">RCC 1105</strain>
    </source>
</reference>
<comment type="cofactor">
    <cofactor evidence="1">
        <name>Mg(2+)</name>
        <dbReference type="ChEBI" id="CHEBI:18420"/>
    </cofactor>
</comment>
<dbReference type="RefSeq" id="XP_007513474.1">
    <property type="nucleotide sequence ID" value="XM_007513412.1"/>
</dbReference>
<evidence type="ECO:0000256" key="5">
    <source>
        <dbReference type="ARBA" id="ARBA00022723"/>
    </source>
</evidence>
<gene>
    <name evidence="9" type="ORF">Bathy04g03700</name>
</gene>
<dbReference type="GO" id="GO:0006564">
    <property type="term" value="P:L-serine biosynthetic process"/>
    <property type="evidence" value="ECO:0007669"/>
    <property type="project" value="UniProtKB-KW"/>
</dbReference>
<evidence type="ECO:0000256" key="2">
    <source>
        <dbReference type="ARBA" id="ARBA00005135"/>
    </source>
</evidence>
<dbReference type="Pfam" id="PF00702">
    <property type="entry name" value="Hydrolase"/>
    <property type="match status" value="1"/>
</dbReference>
<dbReference type="GO" id="GO:0036424">
    <property type="term" value="F:L-phosphoserine phosphatase activity"/>
    <property type="evidence" value="ECO:0007669"/>
    <property type="project" value="TreeGrafter"/>
</dbReference>
<keyword evidence="7" id="KW-0460">Magnesium</keyword>
<dbReference type="AlphaFoldDB" id="K8EDE8"/>
<dbReference type="NCBIfam" id="TIGR01488">
    <property type="entry name" value="HAD-SF-IB"/>
    <property type="match status" value="1"/>
</dbReference>
<dbReference type="InterPro" id="IPR050582">
    <property type="entry name" value="HAD-like_SerB"/>
</dbReference>
<dbReference type="GO" id="GO:0000287">
    <property type="term" value="F:magnesium ion binding"/>
    <property type="evidence" value="ECO:0007669"/>
    <property type="project" value="TreeGrafter"/>
</dbReference>
<dbReference type="Proteomes" id="UP000198341">
    <property type="component" value="Chromosome 4"/>
</dbReference>
<keyword evidence="8" id="KW-0718">Serine biosynthesis</keyword>
<evidence type="ECO:0000313" key="9">
    <source>
        <dbReference type="EMBL" id="CCO15999.1"/>
    </source>
</evidence>
<dbReference type="EC" id="3.1.3.3" evidence="3"/>
<dbReference type="GO" id="GO:0009507">
    <property type="term" value="C:chloroplast"/>
    <property type="evidence" value="ECO:0007669"/>
    <property type="project" value="TreeGrafter"/>
</dbReference>
<keyword evidence="6" id="KW-0378">Hydrolase</keyword>
<accession>K8EDE8</accession>
<dbReference type="Gene3D" id="1.10.150.210">
    <property type="entry name" value="Phosphoserine phosphatase, domain 2"/>
    <property type="match status" value="1"/>
</dbReference>
<evidence type="ECO:0000313" key="10">
    <source>
        <dbReference type="Proteomes" id="UP000198341"/>
    </source>
</evidence>
<dbReference type="InterPro" id="IPR036412">
    <property type="entry name" value="HAD-like_sf"/>
</dbReference>
<dbReference type="PANTHER" id="PTHR43344">
    <property type="entry name" value="PHOSPHOSERINE PHOSPHATASE"/>
    <property type="match status" value="1"/>
</dbReference>
<dbReference type="SUPFAM" id="SSF56784">
    <property type="entry name" value="HAD-like"/>
    <property type="match status" value="1"/>
</dbReference>
<dbReference type="Gene3D" id="3.40.50.1000">
    <property type="entry name" value="HAD superfamily/HAD-like"/>
    <property type="match status" value="1"/>
</dbReference>
<keyword evidence="10" id="KW-1185">Reference proteome</keyword>
<evidence type="ECO:0000256" key="3">
    <source>
        <dbReference type="ARBA" id="ARBA00012640"/>
    </source>
</evidence>
<keyword evidence="4" id="KW-0028">Amino-acid biosynthesis</keyword>
<protein>
    <recommendedName>
        <fullName evidence="3">phosphoserine phosphatase</fullName>
        <ecNumber evidence="3">3.1.3.3</ecNumber>
    </recommendedName>
</protein>
<keyword evidence="5" id="KW-0479">Metal-binding</keyword>
<evidence type="ECO:0000256" key="6">
    <source>
        <dbReference type="ARBA" id="ARBA00022801"/>
    </source>
</evidence>
<evidence type="ECO:0000256" key="7">
    <source>
        <dbReference type="ARBA" id="ARBA00022842"/>
    </source>
</evidence>
<dbReference type="OrthoDB" id="27226at2759"/>
<sequence length="237" mass="26238">MGGSSSSSSKKARALEIWRMCDAVCFDVDSTVIDHEGIDALAAYLGKGEEVAKVTTQAMNGEIPFEKALFYRLNAMQCSRQQMDAYLKEYPVKLSNGFQELRDKLKEKGKTVYLVSGGFRQMIHPIAECLDIPVPTNVWANNLLYLEDGSMNSEKPFDDENEFTWRAGGKALAVAHVKKTGNFKTVVMVGDGATDVEARAENGADIVIGYGGTVRRENVEKTADWFVMDFKELVEAL</sequence>
<evidence type="ECO:0000256" key="8">
    <source>
        <dbReference type="ARBA" id="ARBA00023299"/>
    </source>
</evidence>
<dbReference type="GeneID" id="19016396"/>
<dbReference type="KEGG" id="bpg:Bathy04g03700"/>
<evidence type="ECO:0000256" key="1">
    <source>
        <dbReference type="ARBA" id="ARBA00001946"/>
    </source>
</evidence>